<name>A0AAD9NEW6_9ANNE</name>
<sequence>MAPGGDEDDDVLFDTMLEQDVAHVSCTSERVRSVHVQHNIVISVMYTPSYHGYRDCGRSEKNTIKPTKSNGSSLCTDIYKQCVSIICMLHNQITAVHVLMCVSVHA</sequence>
<comment type="caution">
    <text evidence="1">The sequence shown here is derived from an EMBL/GenBank/DDBJ whole genome shotgun (WGS) entry which is preliminary data.</text>
</comment>
<dbReference type="AlphaFoldDB" id="A0AAD9NEW6"/>
<dbReference type="Proteomes" id="UP001208570">
    <property type="component" value="Unassembled WGS sequence"/>
</dbReference>
<accession>A0AAD9NEW6</accession>
<proteinExistence type="predicted"/>
<gene>
    <name evidence="1" type="ORF">LSH36_25g10081</name>
</gene>
<evidence type="ECO:0000313" key="2">
    <source>
        <dbReference type="Proteomes" id="UP001208570"/>
    </source>
</evidence>
<organism evidence="1 2">
    <name type="scientific">Paralvinella palmiformis</name>
    <dbReference type="NCBI Taxonomy" id="53620"/>
    <lineage>
        <taxon>Eukaryota</taxon>
        <taxon>Metazoa</taxon>
        <taxon>Spiralia</taxon>
        <taxon>Lophotrochozoa</taxon>
        <taxon>Annelida</taxon>
        <taxon>Polychaeta</taxon>
        <taxon>Sedentaria</taxon>
        <taxon>Canalipalpata</taxon>
        <taxon>Terebellida</taxon>
        <taxon>Terebelliformia</taxon>
        <taxon>Alvinellidae</taxon>
        <taxon>Paralvinella</taxon>
    </lineage>
</organism>
<reference evidence="1" key="1">
    <citation type="journal article" date="2023" name="Mol. Biol. Evol.">
        <title>Third-Generation Sequencing Reveals the Adaptive Role of the Epigenome in Three Deep-Sea Polychaetes.</title>
        <authorList>
            <person name="Perez M."/>
            <person name="Aroh O."/>
            <person name="Sun Y."/>
            <person name="Lan Y."/>
            <person name="Juniper S.K."/>
            <person name="Young C.R."/>
            <person name="Angers B."/>
            <person name="Qian P.Y."/>
        </authorList>
    </citation>
    <scope>NUCLEOTIDE SEQUENCE</scope>
    <source>
        <strain evidence="1">P08H-3</strain>
    </source>
</reference>
<protein>
    <submittedName>
        <fullName evidence="1">Uncharacterized protein</fullName>
    </submittedName>
</protein>
<keyword evidence="2" id="KW-1185">Reference proteome</keyword>
<evidence type="ECO:0000313" key="1">
    <source>
        <dbReference type="EMBL" id="KAK2167722.1"/>
    </source>
</evidence>
<dbReference type="EMBL" id="JAODUP010000025">
    <property type="protein sequence ID" value="KAK2167722.1"/>
    <property type="molecule type" value="Genomic_DNA"/>
</dbReference>